<dbReference type="Proteomes" id="UP001312908">
    <property type="component" value="Unassembled WGS sequence"/>
</dbReference>
<evidence type="ECO:0008006" key="3">
    <source>
        <dbReference type="Google" id="ProtNLM"/>
    </source>
</evidence>
<dbReference type="EMBL" id="JAWJZY010000002">
    <property type="protein sequence ID" value="MEE8658490.1"/>
    <property type="molecule type" value="Genomic_DNA"/>
</dbReference>
<keyword evidence="2" id="KW-1185">Reference proteome</keyword>
<organism evidence="1 2">
    <name type="scientific">Sorlinia euscelidii</name>
    <dbReference type="NCBI Taxonomy" id="3081148"/>
    <lineage>
        <taxon>Bacteria</taxon>
        <taxon>Pseudomonadati</taxon>
        <taxon>Pseudomonadota</taxon>
        <taxon>Alphaproteobacteria</taxon>
        <taxon>Acetobacterales</taxon>
        <taxon>Acetobacteraceae</taxon>
        <taxon>Sorlinia</taxon>
    </lineage>
</organism>
<evidence type="ECO:0000313" key="1">
    <source>
        <dbReference type="EMBL" id="MEE8658490.1"/>
    </source>
</evidence>
<protein>
    <recommendedName>
        <fullName evidence="3">Lipoprotein</fullName>
    </recommendedName>
</protein>
<reference evidence="1 2" key="1">
    <citation type="submission" date="2023-10" db="EMBL/GenBank/DDBJ databases">
        <title>Sorlinia euscelidii gen. nov., sp. nov., an acetic acid bacteria isolated from the gut of Euscelidius variegatus emitter.</title>
        <authorList>
            <person name="Michoud G."/>
            <person name="Marasco R."/>
            <person name="Seferji K."/>
            <person name="Gonella E."/>
            <person name="Garuglieri E."/>
            <person name="Alma A."/>
            <person name="Mapelli F."/>
            <person name="Borin S."/>
            <person name="Daffonchio D."/>
            <person name="Crotti E."/>
        </authorList>
    </citation>
    <scope>NUCLEOTIDE SEQUENCE [LARGE SCALE GENOMIC DNA]</scope>
    <source>
        <strain evidence="1 2">EV16P</strain>
    </source>
</reference>
<gene>
    <name evidence="1" type="ORF">DOFOFD_05650</name>
</gene>
<evidence type="ECO:0000313" key="2">
    <source>
        <dbReference type="Proteomes" id="UP001312908"/>
    </source>
</evidence>
<comment type="caution">
    <text evidence="1">The sequence shown here is derived from an EMBL/GenBank/DDBJ whole genome shotgun (WGS) entry which is preliminary data.</text>
</comment>
<sequence>MRRLLPVILLTLSSCATPRYMPICATKVEWPAAVQMRAHDELAAHPELTATRESIRLYAAQRQVLDACIAR</sequence>
<name>A0ABU7U0S8_9PROT</name>
<dbReference type="PROSITE" id="PS51257">
    <property type="entry name" value="PROKAR_LIPOPROTEIN"/>
    <property type="match status" value="1"/>
</dbReference>
<accession>A0ABU7U0S8</accession>
<proteinExistence type="predicted"/>